<keyword evidence="1" id="KW-0732">Signal</keyword>
<feature type="chain" id="PRO_5047540731" evidence="1">
    <location>
        <begin position="37"/>
        <end position="328"/>
    </location>
</feature>
<protein>
    <submittedName>
        <fullName evidence="2">Uncharacterized protein</fullName>
    </submittedName>
</protein>
<gene>
    <name evidence="2" type="ORF">ACFQRL_09900</name>
</gene>
<proteinExistence type="predicted"/>
<accession>A0ABW2HFQ7</accession>
<dbReference type="PROSITE" id="PS51257">
    <property type="entry name" value="PROKAR_LIPOPROTEIN"/>
    <property type="match status" value="1"/>
</dbReference>
<dbReference type="EMBL" id="JBHTBE010000002">
    <property type="protein sequence ID" value="MFC7269272.1"/>
    <property type="molecule type" value="Genomic_DNA"/>
</dbReference>
<dbReference type="Proteomes" id="UP001596507">
    <property type="component" value="Unassembled WGS sequence"/>
</dbReference>
<feature type="signal peptide" evidence="1">
    <location>
        <begin position="1"/>
        <end position="36"/>
    </location>
</feature>
<dbReference type="InterPro" id="IPR006311">
    <property type="entry name" value="TAT_signal"/>
</dbReference>
<organism evidence="2 3">
    <name type="scientific">Microbacterium fluvii</name>
    <dbReference type="NCBI Taxonomy" id="415215"/>
    <lineage>
        <taxon>Bacteria</taxon>
        <taxon>Bacillati</taxon>
        <taxon>Actinomycetota</taxon>
        <taxon>Actinomycetes</taxon>
        <taxon>Micrococcales</taxon>
        <taxon>Microbacteriaceae</taxon>
        <taxon>Microbacterium</taxon>
    </lineage>
</organism>
<evidence type="ECO:0000313" key="3">
    <source>
        <dbReference type="Proteomes" id="UP001596507"/>
    </source>
</evidence>
<evidence type="ECO:0000313" key="2">
    <source>
        <dbReference type="EMBL" id="MFC7269272.1"/>
    </source>
</evidence>
<reference evidence="3" key="1">
    <citation type="journal article" date="2019" name="Int. J. Syst. Evol. Microbiol.">
        <title>The Global Catalogue of Microorganisms (GCM) 10K type strain sequencing project: providing services to taxonomists for standard genome sequencing and annotation.</title>
        <authorList>
            <consortium name="The Broad Institute Genomics Platform"/>
            <consortium name="The Broad Institute Genome Sequencing Center for Infectious Disease"/>
            <person name="Wu L."/>
            <person name="Ma J."/>
        </authorList>
    </citation>
    <scope>NUCLEOTIDE SEQUENCE [LARGE SCALE GENOMIC DNA]</scope>
    <source>
        <strain evidence="3">CGMCC 1.15772</strain>
    </source>
</reference>
<dbReference type="RefSeq" id="WP_345449713.1">
    <property type="nucleotide sequence ID" value="NZ_BAABKW010000021.1"/>
</dbReference>
<name>A0ABW2HFQ7_9MICO</name>
<comment type="caution">
    <text evidence="2">The sequence shown here is derived from an EMBL/GenBank/DDBJ whole genome shotgun (WGS) entry which is preliminary data.</text>
</comment>
<sequence length="328" mass="34570">MRMRRSQALATLATLAVAVLLAGCATPAALSSEASAAQLGAAFGACSAGGPGEGGSPIEAVAATKDWVAAAALNTGQRPDSGVTGTRDVEVQTVSGGKETVRLHSSFWPGIEWAFNNDAKVWLAMADPEYWEQGTVGYVLVETAGGEVFFPGECLDEILRIPLHDELGPESDKLLAGLPLVEPGKVRDYLGIEDAAPEEQHPDRVILNPDDVDAAVLEPLTLIGIYLKTSGEIGDGTFTICTRIPAGWNECVMADEKSTLDGWNFNAYIDDSGELEFWLLNGDADVSQPFGKIGEVNTRGKGIEVFVDTSTIGVDGTVTNDDLVTLAD</sequence>
<dbReference type="PROSITE" id="PS51318">
    <property type="entry name" value="TAT"/>
    <property type="match status" value="1"/>
</dbReference>
<evidence type="ECO:0000256" key="1">
    <source>
        <dbReference type="SAM" id="SignalP"/>
    </source>
</evidence>
<keyword evidence="3" id="KW-1185">Reference proteome</keyword>